<evidence type="ECO:0000256" key="4">
    <source>
        <dbReference type="ARBA" id="ARBA00023136"/>
    </source>
</evidence>
<dbReference type="CDD" id="cd08977">
    <property type="entry name" value="SusD"/>
    <property type="match status" value="1"/>
</dbReference>
<evidence type="ECO:0000313" key="9">
    <source>
        <dbReference type="Proteomes" id="UP000051950"/>
    </source>
</evidence>
<keyword evidence="5" id="KW-0998">Cell outer membrane</keyword>
<dbReference type="STRING" id="687842.ASU31_19100"/>
<dbReference type="InterPro" id="IPR012944">
    <property type="entry name" value="SusD_RagB_dom"/>
</dbReference>
<dbReference type="GO" id="GO:0009279">
    <property type="term" value="C:cell outer membrane"/>
    <property type="evidence" value="ECO:0007669"/>
    <property type="project" value="UniProtKB-SubCell"/>
</dbReference>
<evidence type="ECO:0000259" key="6">
    <source>
        <dbReference type="Pfam" id="PF07980"/>
    </source>
</evidence>
<keyword evidence="4" id="KW-0472">Membrane</keyword>
<dbReference type="InterPro" id="IPR033985">
    <property type="entry name" value="SusD-like_N"/>
</dbReference>
<reference evidence="8 9" key="1">
    <citation type="submission" date="2015-11" db="EMBL/GenBank/DDBJ databases">
        <title>Sequence of Pedobacter ginsenosidimutans.</title>
        <authorList>
            <person name="Carson E."/>
            <person name="Keyser V."/>
            <person name="Newman J."/>
            <person name="Miller J."/>
        </authorList>
    </citation>
    <scope>NUCLEOTIDE SEQUENCE [LARGE SCALE GENOMIC DNA]</scope>
    <source>
        <strain evidence="8 9">KACC 14530</strain>
    </source>
</reference>
<dbReference type="OrthoDB" id="993981at2"/>
<evidence type="ECO:0000256" key="1">
    <source>
        <dbReference type="ARBA" id="ARBA00004442"/>
    </source>
</evidence>
<dbReference type="Pfam" id="PF07980">
    <property type="entry name" value="SusD_RagB"/>
    <property type="match status" value="1"/>
</dbReference>
<accession>A0A0T5VLU1</accession>
<sequence>MKTKIYLTLFSAILLLGSCEKQLNQTPESSLATENFFTNNNDFLQALNGVYSQLSNYPSQALWLGETRSDNLNATSDGNRDWDGINNFTPSITTTGFITTAWKANFNGIYNANTVLAALETKGSVLTAANATRYAAEVRFLRAFYYFSLVRTFGQVPLISTVKSAVEVASIPRSPVADVYALIESDLQYAAANLPATFTGTDLGRPTSYAAKGLLGLVYLTKSGPTYGINGPGLNSNEYDKAAALFDAVLTGSPYSFASNYASIFSYTNENNSEVVFDIQFASSLNGAGFPSHLVPVAYWTSNGISNSFGNGYGASTFPVSKSLVNSYTTNTVSGTDVRYPFNVATTYTAGPFIKKYIDVAKKGLSGRDWPINFIVLRYTDILLMKAECILHGAAGSQADVDASVNRVRARAGVGALSNVTIPILMQERQREFLGEGLRWNDLVREGLAISQMNAWRVADAITKINEIVPNYVIYPVPAAEIQTAPGLYTQNPGYN</sequence>
<name>A0A0T5VLU1_9SPHI</name>
<dbReference type="PROSITE" id="PS51257">
    <property type="entry name" value="PROKAR_LIPOPROTEIN"/>
    <property type="match status" value="1"/>
</dbReference>
<comment type="caution">
    <text evidence="8">The sequence shown here is derived from an EMBL/GenBank/DDBJ whole genome shotgun (WGS) entry which is preliminary data.</text>
</comment>
<evidence type="ECO:0000313" key="8">
    <source>
        <dbReference type="EMBL" id="KRT14532.1"/>
    </source>
</evidence>
<dbReference type="EMBL" id="LMZQ01000017">
    <property type="protein sequence ID" value="KRT14532.1"/>
    <property type="molecule type" value="Genomic_DNA"/>
</dbReference>
<keyword evidence="9" id="KW-1185">Reference proteome</keyword>
<keyword evidence="3" id="KW-0732">Signal</keyword>
<comment type="subcellular location">
    <subcellularLocation>
        <location evidence="1">Cell outer membrane</location>
    </subcellularLocation>
</comment>
<evidence type="ECO:0000256" key="5">
    <source>
        <dbReference type="ARBA" id="ARBA00023237"/>
    </source>
</evidence>
<organism evidence="8 9">
    <name type="scientific">Pedobacter ginsenosidimutans</name>
    <dbReference type="NCBI Taxonomy" id="687842"/>
    <lineage>
        <taxon>Bacteria</taxon>
        <taxon>Pseudomonadati</taxon>
        <taxon>Bacteroidota</taxon>
        <taxon>Sphingobacteriia</taxon>
        <taxon>Sphingobacteriales</taxon>
        <taxon>Sphingobacteriaceae</taxon>
        <taxon>Pedobacter</taxon>
    </lineage>
</organism>
<dbReference type="InterPro" id="IPR011990">
    <property type="entry name" value="TPR-like_helical_dom_sf"/>
</dbReference>
<evidence type="ECO:0000256" key="3">
    <source>
        <dbReference type="ARBA" id="ARBA00022729"/>
    </source>
</evidence>
<proteinExistence type="inferred from homology"/>
<gene>
    <name evidence="8" type="ORF">ASU31_19100</name>
</gene>
<comment type="similarity">
    <text evidence="2">Belongs to the SusD family.</text>
</comment>
<dbReference type="SUPFAM" id="SSF48452">
    <property type="entry name" value="TPR-like"/>
    <property type="match status" value="1"/>
</dbReference>
<feature type="domain" description="SusD-like N-terminal" evidence="7">
    <location>
        <begin position="25"/>
        <end position="220"/>
    </location>
</feature>
<evidence type="ECO:0000256" key="2">
    <source>
        <dbReference type="ARBA" id="ARBA00006275"/>
    </source>
</evidence>
<dbReference type="AlphaFoldDB" id="A0A0T5VLU1"/>
<dbReference type="Proteomes" id="UP000051950">
    <property type="component" value="Unassembled WGS sequence"/>
</dbReference>
<dbReference type="Gene3D" id="1.25.40.390">
    <property type="match status" value="1"/>
</dbReference>
<feature type="domain" description="RagB/SusD" evidence="6">
    <location>
        <begin position="349"/>
        <end position="495"/>
    </location>
</feature>
<evidence type="ECO:0000259" key="7">
    <source>
        <dbReference type="Pfam" id="PF14322"/>
    </source>
</evidence>
<protein>
    <submittedName>
        <fullName evidence="8">Carbohydrate-binding protein SusD</fullName>
    </submittedName>
</protein>
<dbReference type="Pfam" id="PF14322">
    <property type="entry name" value="SusD-like_3"/>
    <property type="match status" value="1"/>
</dbReference>
<dbReference type="RefSeq" id="WP_057933874.1">
    <property type="nucleotide sequence ID" value="NZ_LMZQ01000017.1"/>
</dbReference>